<reference evidence="2" key="2">
    <citation type="journal article" date="2015" name="Fish Shellfish Immunol.">
        <title>Early steps in the European eel (Anguilla anguilla)-Vibrio vulnificus interaction in the gills: Role of the RtxA13 toxin.</title>
        <authorList>
            <person name="Callol A."/>
            <person name="Pajuelo D."/>
            <person name="Ebbesson L."/>
            <person name="Teles M."/>
            <person name="MacKenzie S."/>
            <person name="Amaro C."/>
        </authorList>
    </citation>
    <scope>NUCLEOTIDE SEQUENCE</scope>
</reference>
<protein>
    <submittedName>
        <fullName evidence="2">Uncharacterized protein</fullName>
    </submittedName>
</protein>
<evidence type="ECO:0000256" key="1">
    <source>
        <dbReference type="SAM" id="MobiDB-lite"/>
    </source>
</evidence>
<organism evidence="2">
    <name type="scientific">Anguilla anguilla</name>
    <name type="common">European freshwater eel</name>
    <name type="synonym">Muraena anguilla</name>
    <dbReference type="NCBI Taxonomy" id="7936"/>
    <lineage>
        <taxon>Eukaryota</taxon>
        <taxon>Metazoa</taxon>
        <taxon>Chordata</taxon>
        <taxon>Craniata</taxon>
        <taxon>Vertebrata</taxon>
        <taxon>Euteleostomi</taxon>
        <taxon>Actinopterygii</taxon>
        <taxon>Neopterygii</taxon>
        <taxon>Teleostei</taxon>
        <taxon>Anguilliformes</taxon>
        <taxon>Anguillidae</taxon>
        <taxon>Anguilla</taxon>
    </lineage>
</organism>
<reference evidence="2" key="1">
    <citation type="submission" date="2014-11" db="EMBL/GenBank/DDBJ databases">
        <authorList>
            <person name="Amaro Gonzalez C."/>
        </authorList>
    </citation>
    <scope>NUCLEOTIDE SEQUENCE</scope>
</reference>
<name>A0A0E9V9E4_ANGAN</name>
<sequence length="37" mass="3967">MAAMPALSVSGRERETGPSRGLALPFCFFCLSLCSFL</sequence>
<feature type="region of interest" description="Disordered" evidence="1">
    <location>
        <begin position="1"/>
        <end position="20"/>
    </location>
</feature>
<evidence type="ECO:0000313" key="2">
    <source>
        <dbReference type="EMBL" id="JAH74672.1"/>
    </source>
</evidence>
<dbReference type="EMBL" id="GBXM01033905">
    <property type="protein sequence ID" value="JAH74672.1"/>
    <property type="molecule type" value="Transcribed_RNA"/>
</dbReference>
<dbReference type="AlphaFoldDB" id="A0A0E9V9E4"/>
<proteinExistence type="predicted"/>
<accession>A0A0E9V9E4</accession>